<dbReference type="Gene3D" id="1.10.30.10">
    <property type="entry name" value="High mobility group box domain"/>
    <property type="match status" value="1"/>
</dbReference>
<feature type="compositionally biased region" description="Basic and acidic residues" evidence="2">
    <location>
        <begin position="79"/>
        <end position="92"/>
    </location>
</feature>
<gene>
    <name evidence="4" type="ORF">GA_TR18398_c0_g1_i1_g.58965</name>
</gene>
<dbReference type="GO" id="GO:0005634">
    <property type="term" value="C:nucleus"/>
    <property type="evidence" value="ECO:0007669"/>
    <property type="project" value="UniProtKB-UniRule"/>
</dbReference>
<dbReference type="CDD" id="cd22005">
    <property type="entry name" value="HMG-box_AtHMGB1-like"/>
    <property type="match status" value="1"/>
</dbReference>
<dbReference type="PANTHER" id="PTHR47658:SF1">
    <property type="entry name" value="MEIOSIS INITIATOR PROTEIN"/>
    <property type="match status" value="1"/>
</dbReference>
<feature type="domain" description="HMG box" evidence="3">
    <location>
        <begin position="116"/>
        <end position="184"/>
    </location>
</feature>
<dbReference type="InterPro" id="IPR009071">
    <property type="entry name" value="HMG_box_dom"/>
</dbReference>
<reference evidence="4" key="1">
    <citation type="submission" date="2016-07" db="EMBL/GenBank/DDBJ databases">
        <title>De novo transcriptome assembly of four accessions of the metal hyperaccumulator plant Noccaea caerulescens.</title>
        <authorList>
            <person name="Blande D."/>
            <person name="Halimaa P."/>
            <person name="Tervahauta A.I."/>
            <person name="Aarts M.G."/>
            <person name="Karenlampi S.O."/>
        </authorList>
    </citation>
    <scope>NUCLEOTIDE SEQUENCE</scope>
</reference>
<dbReference type="PROSITE" id="PS50118">
    <property type="entry name" value="HMG_BOX_2"/>
    <property type="match status" value="1"/>
</dbReference>
<feature type="region of interest" description="Disordered" evidence="2">
    <location>
        <begin position="77"/>
        <end position="118"/>
    </location>
</feature>
<dbReference type="GO" id="GO:0003677">
    <property type="term" value="F:DNA binding"/>
    <property type="evidence" value="ECO:0007669"/>
    <property type="project" value="UniProtKB-UniRule"/>
</dbReference>
<feature type="DNA-binding region" description="HMG box" evidence="1">
    <location>
        <begin position="116"/>
        <end position="184"/>
    </location>
</feature>
<name>A0A1J3CY51_NOCCA</name>
<dbReference type="Pfam" id="PF00505">
    <property type="entry name" value="HMG_box"/>
    <property type="match status" value="1"/>
</dbReference>
<keyword evidence="1" id="KW-0539">Nucleus</keyword>
<accession>A0A1J3CY51</accession>
<keyword evidence="1" id="KW-0238">DNA-binding</keyword>
<protein>
    <submittedName>
        <fullName evidence="4">High mobility group B protein 7</fullName>
    </submittedName>
</protein>
<feature type="compositionally biased region" description="Acidic residues" evidence="2">
    <location>
        <begin position="182"/>
        <end position="224"/>
    </location>
</feature>
<feature type="compositionally biased region" description="Acidic residues" evidence="2">
    <location>
        <begin position="235"/>
        <end position="245"/>
    </location>
</feature>
<proteinExistence type="predicted"/>
<organism evidence="4">
    <name type="scientific">Noccaea caerulescens</name>
    <name type="common">Alpine penny-cress</name>
    <name type="synonym">Thlaspi caerulescens</name>
    <dbReference type="NCBI Taxonomy" id="107243"/>
    <lineage>
        <taxon>Eukaryota</taxon>
        <taxon>Viridiplantae</taxon>
        <taxon>Streptophyta</taxon>
        <taxon>Embryophyta</taxon>
        <taxon>Tracheophyta</taxon>
        <taxon>Spermatophyta</taxon>
        <taxon>Magnoliopsida</taxon>
        <taxon>eudicotyledons</taxon>
        <taxon>Gunneridae</taxon>
        <taxon>Pentapetalae</taxon>
        <taxon>rosids</taxon>
        <taxon>malvids</taxon>
        <taxon>Brassicales</taxon>
        <taxon>Brassicaceae</taxon>
        <taxon>Coluteocarpeae</taxon>
        <taxon>Noccaea</taxon>
    </lineage>
</organism>
<evidence type="ECO:0000256" key="1">
    <source>
        <dbReference type="PROSITE-ProRule" id="PRU00267"/>
    </source>
</evidence>
<dbReference type="PANTHER" id="PTHR47658">
    <property type="entry name" value="HIGH MOBILITY GROUP B PROTEIN 12-RELATED"/>
    <property type="match status" value="1"/>
</dbReference>
<evidence type="ECO:0000256" key="2">
    <source>
        <dbReference type="SAM" id="MobiDB-lite"/>
    </source>
</evidence>
<sequence length="245" mass="27704">MAGASTKTNAPKPRKRVEAETKNESSNINTLLRAKDGSAFVRCEGCNKNVAVALISMHNCSLDAKIRVNLEAQVVETQTEAKKKPVERKKSTSDAPKPKRLRKAKDEKKGSTSNKPKRPLTAFFIFMNDFRKTFRAENLGSNVKDVAKQGGEKWKSMTEEEKKVYSDKAAELKAEYNKSLESNDDNEEEEDEEKQTDDVDDAEEKEADEDEEKQSDDADEAEEKEVEKKEAEGKVEEEDEILDDY</sequence>
<evidence type="ECO:0000313" key="4">
    <source>
        <dbReference type="EMBL" id="JAU12787.1"/>
    </source>
</evidence>
<dbReference type="AlphaFoldDB" id="A0A1J3CY51"/>
<dbReference type="EMBL" id="GEVI01019533">
    <property type="protein sequence ID" value="JAU12787.1"/>
    <property type="molecule type" value="Transcribed_RNA"/>
</dbReference>
<dbReference type="InterPro" id="IPR036910">
    <property type="entry name" value="HMG_box_dom_sf"/>
</dbReference>
<feature type="region of interest" description="Disordered" evidence="2">
    <location>
        <begin position="175"/>
        <end position="245"/>
    </location>
</feature>
<dbReference type="GO" id="GO:0010197">
    <property type="term" value="P:polar nucleus fusion"/>
    <property type="evidence" value="ECO:0007669"/>
    <property type="project" value="TreeGrafter"/>
</dbReference>
<feature type="region of interest" description="Disordered" evidence="2">
    <location>
        <begin position="1"/>
        <end position="26"/>
    </location>
</feature>
<evidence type="ECO:0000259" key="3">
    <source>
        <dbReference type="PROSITE" id="PS50118"/>
    </source>
</evidence>
<dbReference type="SMART" id="SM00398">
    <property type="entry name" value="HMG"/>
    <property type="match status" value="1"/>
</dbReference>
<feature type="compositionally biased region" description="Basic and acidic residues" evidence="2">
    <location>
        <begin position="225"/>
        <end position="234"/>
    </location>
</feature>
<dbReference type="SUPFAM" id="SSF47095">
    <property type="entry name" value="HMG-box"/>
    <property type="match status" value="1"/>
</dbReference>